<feature type="chain" id="PRO_5046019693" description="MD-2-related lipid-recognition domain-containing protein" evidence="6">
    <location>
        <begin position="37"/>
        <end position="169"/>
    </location>
</feature>
<dbReference type="InterPro" id="IPR039670">
    <property type="entry name" value="NPC2-like"/>
</dbReference>
<evidence type="ECO:0000256" key="4">
    <source>
        <dbReference type="ARBA" id="ARBA00022729"/>
    </source>
</evidence>
<evidence type="ECO:0000259" key="7">
    <source>
        <dbReference type="SMART" id="SM00737"/>
    </source>
</evidence>
<dbReference type="VEuPathDB" id="VectorBase:AFAF016653"/>
<comment type="similarity">
    <text evidence="2">Belongs to the NPC2 family.</text>
</comment>
<keyword evidence="3" id="KW-0964">Secreted</keyword>
<dbReference type="PANTHER" id="PTHR11306">
    <property type="entry name" value="NIEMANN PICK TYPE C2 PROTEIN NPC2-RELATED"/>
    <property type="match status" value="1"/>
</dbReference>
<dbReference type="Pfam" id="PF02221">
    <property type="entry name" value="E1_DerP2_DerF2"/>
    <property type="match status" value="1"/>
</dbReference>
<dbReference type="PANTHER" id="PTHR11306:SF36">
    <property type="entry name" value="NIEMANN-PICK TYPE C-2C-RELATED"/>
    <property type="match status" value="1"/>
</dbReference>
<comment type="subcellular location">
    <subcellularLocation>
        <location evidence="1">Secreted</location>
    </subcellularLocation>
</comment>
<evidence type="ECO:0000256" key="5">
    <source>
        <dbReference type="ARBA" id="ARBA00023157"/>
    </source>
</evidence>
<reference evidence="8" key="2">
    <citation type="submission" date="2020-05" db="UniProtKB">
        <authorList>
            <consortium name="EnsemblMetazoa"/>
        </authorList>
    </citation>
    <scope>IDENTIFICATION</scope>
    <source>
        <strain evidence="8">FAR1</strain>
    </source>
</reference>
<evidence type="ECO:0000256" key="6">
    <source>
        <dbReference type="SAM" id="SignalP"/>
    </source>
</evidence>
<evidence type="ECO:0000256" key="1">
    <source>
        <dbReference type="ARBA" id="ARBA00004613"/>
    </source>
</evidence>
<evidence type="ECO:0000313" key="8">
    <source>
        <dbReference type="EnsemblMetazoa" id="AFAF016653-PA"/>
    </source>
</evidence>
<dbReference type="InterPro" id="IPR003172">
    <property type="entry name" value="ML_dom"/>
</dbReference>
<keyword evidence="9" id="KW-1185">Reference proteome</keyword>
<dbReference type="EnsemblMetazoa" id="AFAF016653-RA">
    <property type="protein sequence ID" value="AFAF016653-PA"/>
    <property type="gene ID" value="AFAF016653"/>
</dbReference>
<protein>
    <recommendedName>
        <fullName evidence="7">MD-2-related lipid-recognition domain-containing protein</fullName>
    </recommendedName>
</protein>
<dbReference type="GO" id="GO:0005576">
    <property type="term" value="C:extracellular region"/>
    <property type="evidence" value="ECO:0007669"/>
    <property type="project" value="UniProtKB-SubCell"/>
</dbReference>
<evidence type="ECO:0000313" key="9">
    <source>
        <dbReference type="Proteomes" id="UP000075886"/>
    </source>
</evidence>
<organism evidence="8 9">
    <name type="scientific">Anopheles farauti</name>
    <dbReference type="NCBI Taxonomy" id="69004"/>
    <lineage>
        <taxon>Eukaryota</taxon>
        <taxon>Metazoa</taxon>
        <taxon>Ecdysozoa</taxon>
        <taxon>Arthropoda</taxon>
        <taxon>Hexapoda</taxon>
        <taxon>Insecta</taxon>
        <taxon>Pterygota</taxon>
        <taxon>Neoptera</taxon>
        <taxon>Endopterygota</taxon>
        <taxon>Diptera</taxon>
        <taxon>Nematocera</taxon>
        <taxon>Culicoidea</taxon>
        <taxon>Culicidae</taxon>
        <taxon>Anophelinae</taxon>
        <taxon>Anopheles</taxon>
    </lineage>
</organism>
<sequence length="169" mass="17737">MELATNCSALTNLPSSMYRFAVLLVALVASGSLTEALQTNACSNGAPHASRVEISGCTQMPCDLVRGSDVGMELDFVAPFAAESLRYTVVATALGITAPYELPPDRANACNWLTGTACPISQGEDITSTLSMPVLPIYPLVTLVIQVSVVDGQDRPLTCFSVNARVVVA</sequence>
<dbReference type="GO" id="GO:0032934">
    <property type="term" value="F:sterol binding"/>
    <property type="evidence" value="ECO:0007669"/>
    <property type="project" value="InterPro"/>
</dbReference>
<keyword evidence="4 6" id="KW-0732">Signal</keyword>
<feature type="domain" description="MD-2-related lipid-recognition" evidence="7">
    <location>
        <begin position="39"/>
        <end position="164"/>
    </location>
</feature>
<dbReference type="SUPFAM" id="SSF81296">
    <property type="entry name" value="E set domains"/>
    <property type="match status" value="1"/>
</dbReference>
<proteinExistence type="inferred from homology"/>
<keyword evidence="5" id="KW-1015">Disulfide bond</keyword>
<evidence type="ECO:0000256" key="2">
    <source>
        <dbReference type="ARBA" id="ARBA00006370"/>
    </source>
</evidence>
<dbReference type="Proteomes" id="UP000075886">
    <property type="component" value="Unassembled WGS sequence"/>
</dbReference>
<dbReference type="EMBL" id="AXCN02000326">
    <property type="status" value="NOT_ANNOTATED_CDS"/>
    <property type="molecule type" value="Genomic_DNA"/>
</dbReference>
<dbReference type="InterPro" id="IPR033916">
    <property type="entry name" value="ML_Npc2-like"/>
</dbReference>
<dbReference type="GO" id="GO:0032367">
    <property type="term" value="P:intracellular cholesterol transport"/>
    <property type="evidence" value="ECO:0007669"/>
    <property type="project" value="InterPro"/>
</dbReference>
<name>A0A182QTP8_9DIPT</name>
<accession>A0A182QTP8</accession>
<dbReference type="Gene3D" id="2.60.40.770">
    <property type="match status" value="1"/>
</dbReference>
<evidence type="ECO:0000256" key="3">
    <source>
        <dbReference type="ARBA" id="ARBA00022525"/>
    </source>
</evidence>
<dbReference type="STRING" id="69004.A0A182QTP8"/>
<dbReference type="SMART" id="SM00737">
    <property type="entry name" value="ML"/>
    <property type="match status" value="1"/>
</dbReference>
<dbReference type="InterPro" id="IPR014756">
    <property type="entry name" value="Ig_E-set"/>
</dbReference>
<reference evidence="9" key="1">
    <citation type="submission" date="2014-01" db="EMBL/GenBank/DDBJ databases">
        <title>The Genome Sequence of Anopheles farauti FAR1 (V2).</title>
        <authorList>
            <consortium name="The Broad Institute Genomics Platform"/>
            <person name="Neafsey D.E."/>
            <person name="Besansky N."/>
            <person name="Howell P."/>
            <person name="Walton C."/>
            <person name="Young S.K."/>
            <person name="Zeng Q."/>
            <person name="Gargeya S."/>
            <person name="Fitzgerald M."/>
            <person name="Haas B."/>
            <person name="Abouelleil A."/>
            <person name="Allen A.W."/>
            <person name="Alvarado L."/>
            <person name="Arachchi H.M."/>
            <person name="Berlin A.M."/>
            <person name="Chapman S.B."/>
            <person name="Gainer-Dewar J."/>
            <person name="Goldberg J."/>
            <person name="Griggs A."/>
            <person name="Gujja S."/>
            <person name="Hansen M."/>
            <person name="Howarth C."/>
            <person name="Imamovic A."/>
            <person name="Ireland A."/>
            <person name="Larimer J."/>
            <person name="McCowan C."/>
            <person name="Murphy C."/>
            <person name="Pearson M."/>
            <person name="Poon T.W."/>
            <person name="Priest M."/>
            <person name="Roberts A."/>
            <person name="Saif S."/>
            <person name="Shea T."/>
            <person name="Sisk P."/>
            <person name="Sykes S."/>
            <person name="Wortman J."/>
            <person name="Nusbaum C."/>
            <person name="Birren B."/>
        </authorList>
    </citation>
    <scope>NUCLEOTIDE SEQUENCE [LARGE SCALE GENOMIC DNA]</scope>
    <source>
        <strain evidence="9">FAR1</strain>
    </source>
</reference>
<dbReference type="AlphaFoldDB" id="A0A182QTP8"/>
<dbReference type="CDD" id="cd00916">
    <property type="entry name" value="Npc2_like"/>
    <property type="match status" value="1"/>
</dbReference>
<feature type="signal peptide" evidence="6">
    <location>
        <begin position="1"/>
        <end position="36"/>
    </location>
</feature>